<protein>
    <submittedName>
        <fullName evidence="2">Uncharacterized protein</fullName>
    </submittedName>
</protein>
<gene>
    <name evidence="2" type="ORF">BJ212DRAFT_523701</name>
</gene>
<evidence type="ECO:0000313" key="3">
    <source>
        <dbReference type="Proteomes" id="UP000807769"/>
    </source>
</evidence>
<feature type="region of interest" description="Disordered" evidence="1">
    <location>
        <begin position="199"/>
        <end position="221"/>
    </location>
</feature>
<feature type="compositionally biased region" description="Polar residues" evidence="1">
    <location>
        <begin position="62"/>
        <end position="73"/>
    </location>
</feature>
<dbReference type="EMBL" id="JABBWG010000003">
    <property type="protein sequence ID" value="KAG1824414.1"/>
    <property type="molecule type" value="Genomic_DNA"/>
</dbReference>
<comment type="caution">
    <text evidence="2">The sequence shown here is derived from an EMBL/GenBank/DDBJ whole genome shotgun (WGS) entry which is preliminary data.</text>
</comment>
<evidence type="ECO:0000313" key="2">
    <source>
        <dbReference type="EMBL" id="KAG1824414.1"/>
    </source>
</evidence>
<dbReference type="RefSeq" id="XP_041198131.1">
    <property type="nucleotide sequence ID" value="XM_041343403.1"/>
</dbReference>
<reference evidence="2" key="1">
    <citation type="journal article" date="2020" name="New Phytol.">
        <title>Comparative genomics reveals dynamic genome evolution in host specialist ectomycorrhizal fungi.</title>
        <authorList>
            <person name="Lofgren L.A."/>
            <person name="Nguyen N.H."/>
            <person name="Vilgalys R."/>
            <person name="Ruytinx J."/>
            <person name="Liao H.L."/>
            <person name="Branco S."/>
            <person name="Kuo A."/>
            <person name="LaButti K."/>
            <person name="Lipzen A."/>
            <person name="Andreopoulos W."/>
            <person name="Pangilinan J."/>
            <person name="Riley R."/>
            <person name="Hundley H."/>
            <person name="Na H."/>
            <person name="Barry K."/>
            <person name="Grigoriev I.V."/>
            <person name="Stajich J.E."/>
            <person name="Kennedy P.G."/>
        </authorList>
    </citation>
    <scope>NUCLEOTIDE SEQUENCE</scope>
    <source>
        <strain evidence="2">MN1</strain>
    </source>
</reference>
<evidence type="ECO:0000256" key="1">
    <source>
        <dbReference type="SAM" id="MobiDB-lite"/>
    </source>
</evidence>
<dbReference type="Proteomes" id="UP000807769">
    <property type="component" value="Unassembled WGS sequence"/>
</dbReference>
<organism evidence="2 3">
    <name type="scientific">Suillus subaureus</name>
    <dbReference type="NCBI Taxonomy" id="48587"/>
    <lineage>
        <taxon>Eukaryota</taxon>
        <taxon>Fungi</taxon>
        <taxon>Dikarya</taxon>
        <taxon>Basidiomycota</taxon>
        <taxon>Agaricomycotina</taxon>
        <taxon>Agaricomycetes</taxon>
        <taxon>Agaricomycetidae</taxon>
        <taxon>Boletales</taxon>
        <taxon>Suillineae</taxon>
        <taxon>Suillaceae</taxon>
        <taxon>Suillus</taxon>
    </lineage>
</organism>
<sequence>MSCIRTSSPSTMHVSPHRRIVDKCTPRDKYARTHVHLKNSFLSSSDDLSVKTPSPPWVHAYNSRQRSQSSADTQGWKHLPTPIRPTFRPRDYASPPSADDVSTETHTNTFKVLHRSLHNLDFDPSCLDRLDEQLLLSPTESFVDVCYSEAVHDASIPVPMLQPIQPRIRKDTRLYDRTAATDEDPFHDWDENYSVKFKKSRKKPLPPPPLPQLPEASLPRTSHQDSMLALLESHILYHNPNESVHFFPVSTQRCSGESRKSSLDAPSITSTGSNGRFRRISDALTGRSRKPTA</sequence>
<proteinExistence type="predicted"/>
<dbReference type="AlphaFoldDB" id="A0A9P7JIN9"/>
<keyword evidence="3" id="KW-1185">Reference proteome</keyword>
<name>A0A9P7JIN9_9AGAM</name>
<feature type="region of interest" description="Disordered" evidence="1">
    <location>
        <begin position="56"/>
        <end position="104"/>
    </location>
</feature>
<accession>A0A9P7JIN9</accession>
<feature type="region of interest" description="Disordered" evidence="1">
    <location>
        <begin position="255"/>
        <end position="293"/>
    </location>
</feature>
<dbReference type="OrthoDB" id="2793621at2759"/>
<dbReference type="GeneID" id="64637419"/>